<evidence type="ECO:0000256" key="1">
    <source>
        <dbReference type="ARBA" id="ARBA00004316"/>
    </source>
</evidence>
<sequence length="527" mass="56388">MSLRARAGERFSLCYYFRTRQTDRGALVVRQTDRGLRESGRRTGGCGSPADGPGGCGSPAPLREDAWCFGPSGDVSGPDPLEADSPAGSALRVLAPGVLVPGVLAQEAGPGSNSSGHEDGSRPELPDTTPAVPGDTRARRKQMRNPFYPVSADTYGACAVVAFASLIFSVGIIGNVAIMCIVCHNYYMRSISNSLLANLALWDFVVIFFCLPLVVFHELTWNWLLGEFSCKIIPYLEVASLGVTTFTLCALCIDRFRAAASVRLSYQLMENWASTGAKLLVIWAGALLLALPELLIRQLVTEEGDPSGVPPCQRCVLGVSPRLPDALYVLGLTYRAARLWWVFGCYFCLPTLFTLCCSLLTARKIQRLSGPPAGPQAGPPGGPPRGGSRRQVRLEGQMNCAVVALAILYGSCVIPDNVVNMLGSYLPVSVARRTQDRLQLTAQMLLFCRAAATPALFFWLCPPLTRALLRCCCCCCLDQPPHSPPRPPPHSSTNLDACSTELEPLPLGAAGGGPSTFASHSGLGTHC</sequence>
<dbReference type="GO" id="GO:0042995">
    <property type="term" value="C:cell projection"/>
    <property type="evidence" value="ECO:0007669"/>
    <property type="project" value="UniProtKB-SubCell"/>
</dbReference>
<dbReference type="GO" id="GO:0043410">
    <property type="term" value="P:positive regulation of MAPK cascade"/>
    <property type="evidence" value="ECO:0007669"/>
    <property type="project" value="TreeGrafter"/>
</dbReference>
<feature type="transmembrane region" description="Helical" evidence="16">
    <location>
        <begin position="339"/>
        <end position="362"/>
    </location>
</feature>
<feature type="region of interest" description="Disordered" evidence="15">
    <location>
        <begin position="105"/>
        <end position="138"/>
    </location>
</feature>
<gene>
    <name evidence="18" type="ORF">MMEN_LOCUS14495</name>
</gene>
<evidence type="ECO:0000256" key="14">
    <source>
        <dbReference type="ARBA" id="ARBA00023273"/>
    </source>
</evidence>
<keyword evidence="4 16" id="KW-0812">Transmembrane</keyword>
<feature type="region of interest" description="Disordered" evidence="15">
    <location>
        <begin position="370"/>
        <end position="389"/>
    </location>
</feature>
<dbReference type="PRINTS" id="PR00237">
    <property type="entry name" value="GPCRRHODOPSN"/>
</dbReference>
<dbReference type="EMBL" id="CAJRST010022223">
    <property type="protein sequence ID" value="CAG5957541.1"/>
    <property type="molecule type" value="Genomic_DNA"/>
</dbReference>
<dbReference type="GO" id="GO:0007193">
    <property type="term" value="P:adenylate cyclase-inhibiting G protein-coupled receptor signaling pathway"/>
    <property type="evidence" value="ECO:0007669"/>
    <property type="project" value="TreeGrafter"/>
</dbReference>
<feature type="transmembrane region" description="Helical" evidence="16">
    <location>
        <begin position="195"/>
        <end position="215"/>
    </location>
</feature>
<dbReference type="AlphaFoldDB" id="A0A8S4BDQ4"/>
<dbReference type="PANTHER" id="PTHR46216:SF3">
    <property type="entry name" value="PROSAPOSIN RECEPTOR GPR37"/>
    <property type="match status" value="1"/>
</dbReference>
<feature type="transmembrane region" description="Helical" evidence="16">
    <location>
        <begin position="438"/>
        <end position="460"/>
    </location>
</feature>
<dbReference type="GO" id="GO:0036505">
    <property type="term" value="F:prosaposin receptor activity"/>
    <property type="evidence" value="ECO:0007669"/>
    <property type="project" value="TreeGrafter"/>
</dbReference>
<feature type="transmembrane region" description="Helical" evidence="16">
    <location>
        <begin position="398"/>
        <end position="418"/>
    </location>
</feature>
<dbReference type="InterPro" id="IPR017452">
    <property type="entry name" value="GPCR_Rhodpsn_7TM"/>
</dbReference>
<dbReference type="Pfam" id="PF00001">
    <property type="entry name" value="7tm_1"/>
    <property type="match status" value="1"/>
</dbReference>
<proteinExistence type="predicted"/>
<evidence type="ECO:0000256" key="16">
    <source>
        <dbReference type="SAM" id="Phobius"/>
    </source>
</evidence>
<evidence type="ECO:0000256" key="2">
    <source>
        <dbReference type="ARBA" id="ARBA00004651"/>
    </source>
</evidence>
<feature type="transmembrane region" description="Helical" evidence="16">
    <location>
        <begin position="159"/>
        <end position="183"/>
    </location>
</feature>
<evidence type="ECO:0000256" key="8">
    <source>
        <dbReference type="ARBA" id="ARBA00023040"/>
    </source>
</evidence>
<dbReference type="GO" id="GO:0008528">
    <property type="term" value="F:G protein-coupled peptide receptor activity"/>
    <property type="evidence" value="ECO:0007669"/>
    <property type="project" value="TreeGrafter"/>
</dbReference>
<keyword evidence="9 16" id="KW-0472">Membrane</keyword>
<evidence type="ECO:0000256" key="15">
    <source>
        <dbReference type="SAM" id="MobiDB-lite"/>
    </source>
</evidence>
<name>A0A8S4BDQ4_9TELE</name>
<keyword evidence="12" id="KW-0325">Glycoprotein</keyword>
<keyword evidence="7 16" id="KW-1133">Transmembrane helix</keyword>
<dbReference type="GO" id="GO:0043235">
    <property type="term" value="C:receptor complex"/>
    <property type="evidence" value="ECO:0007669"/>
    <property type="project" value="TreeGrafter"/>
</dbReference>
<keyword evidence="5" id="KW-0732">Signal</keyword>
<feature type="compositionally biased region" description="Pro residues" evidence="15">
    <location>
        <begin position="372"/>
        <end position="383"/>
    </location>
</feature>
<feature type="region of interest" description="Disordered" evidence="15">
    <location>
        <begin position="33"/>
        <end position="87"/>
    </location>
</feature>
<keyword evidence="3" id="KW-1003">Cell membrane</keyword>
<evidence type="ECO:0000256" key="4">
    <source>
        <dbReference type="ARBA" id="ARBA00022692"/>
    </source>
</evidence>
<keyword evidence="11" id="KW-0675">Receptor</keyword>
<feature type="transmembrane region" description="Helical" evidence="16">
    <location>
        <begin position="235"/>
        <end position="256"/>
    </location>
</feature>
<feature type="compositionally biased region" description="Gly residues" evidence="15">
    <location>
        <begin position="42"/>
        <end position="57"/>
    </location>
</feature>
<dbReference type="InterPro" id="IPR003909">
    <property type="entry name" value="GPR37_orph"/>
</dbReference>
<dbReference type="InterPro" id="IPR000276">
    <property type="entry name" value="GPCR_Rhodpsn"/>
</dbReference>
<keyword evidence="8" id="KW-0297">G-protein coupled receptor</keyword>
<dbReference type="PANTHER" id="PTHR46216">
    <property type="entry name" value="PROSAPOSIN RECEPTOR GPR37 FAMILY MEMBER"/>
    <property type="match status" value="1"/>
</dbReference>
<organism evidence="18 19">
    <name type="scientific">Menidia menidia</name>
    <name type="common">Atlantic silverside</name>
    <dbReference type="NCBI Taxonomy" id="238744"/>
    <lineage>
        <taxon>Eukaryota</taxon>
        <taxon>Metazoa</taxon>
        <taxon>Chordata</taxon>
        <taxon>Craniata</taxon>
        <taxon>Vertebrata</taxon>
        <taxon>Euteleostomi</taxon>
        <taxon>Actinopterygii</taxon>
        <taxon>Neopterygii</taxon>
        <taxon>Teleostei</taxon>
        <taxon>Neoteleostei</taxon>
        <taxon>Acanthomorphata</taxon>
        <taxon>Ovalentaria</taxon>
        <taxon>Atherinomorphae</taxon>
        <taxon>Atheriniformes</taxon>
        <taxon>Atherinopsidae</taxon>
        <taxon>Menidiinae</taxon>
        <taxon>Menidia</taxon>
    </lineage>
</organism>
<evidence type="ECO:0000256" key="10">
    <source>
        <dbReference type="ARBA" id="ARBA00023157"/>
    </source>
</evidence>
<keyword evidence="19" id="KW-1185">Reference proteome</keyword>
<evidence type="ECO:0000259" key="17">
    <source>
        <dbReference type="PROSITE" id="PS50262"/>
    </source>
</evidence>
<comment type="subcellular location">
    <subcellularLocation>
        <location evidence="2">Cell membrane</location>
        <topology evidence="2">Multi-pass membrane protein</topology>
    </subcellularLocation>
    <subcellularLocation>
        <location evidence="1">Cell projection</location>
    </subcellularLocation>
</comment>
<keyword evidence="6" id="KW-0832">Ubl conjugation</keyword>
<evidence type="ECO:0000313" key="18">
    <source>
        <dbReference type="EMBL" id="CAG5957541.1"/>
    </source>
</evidence>
<reference evidence="18" key="1">
    <citation type="submission" date="2021-05" db="EMBL/GenBank/DDBJ databases">
        <authorList>
            <person name="Tigano A."/>
        </authorList>
    </citation>
    <scope>NUCLEOTIDE SEQUENCE</scope>
</reference>
<feature type="domain" description="G-protein coupled receptors family 1 profile" evidence="17">
    <location>
        <begin position="174"/>
        <end position="457"/>
    </location>
</feature>
<evidence type="ECO:0000256" key="5">
    <source>
        <dbReference type="ARBA" id="ARBA00022729"/>
    </source>
</evidence>
<feature type="compositionally biased region" description="Basic and acidic residues" evidence="15">
    <location>
        <begin position="116"/>
        <end position="125"/>
    </location>
</feature>
<evidence type="ECO:0000256" key="7">
    <source>
        <dbReference type="ARBA" id="ARBA00022989"/>
    </source>
</evidence>
<comment type="caution">
    <text evidence="18">The sequence shown here is derived from an EMBL/GenBank/DDBJ whole genome shotgun (WGS) entry which is preliminary data.</text>
</comment>
<dbReference type="PRINTS" id="PR01421">
    <property type="entry name" value="GPR37ORPHANR"/>
</dbReference>
<accession>A0A8S4BDQ4</accession>
<dbReference type="SUPFAM" id="SSF81321">
    <property type="entry name" value="Family A G protein-coupled receptor-like"/>
    <property type="match status" value="1"/>
</dbReference>
<dbReference type="OrthoDB" id="9939725at2759"/>
<keyword evidence="13" id="KW-0807">Transducer</keyword>
<evidence type="ECO:0000256" key="13">
    <source>
        <dbReference type="ARBA" id="ARBA00023224"/>
    </source>
</evidence>
<keyword evidence="14" id="KW-0966">Cell projection</keyword>
<feature type="transmembrane region" description="Helical" evidence="16">
    <location>
        <begin position="277"/>
        <end position="296"/>
    </location>
</feature>
<dbReference type="PROSITE" id="PS50262">
    <property type="entry name" value="G_PROTEIN_RECEP_F1_2"/>
    <property type="match status" value="1"/>
</dbReference>
<evidence type="ECO:0000256" key="11">
    <source>
        <dbReference type="ARBA" id="ARBA00023170"/>
    </source>
</evidence>
<evidence type="ECO:0000313" key="19">
    <source>
        <dbReference type="Proteomes" id="UP000677803"/>
    </source>
</evidence>
<evidence type="ECO:0000256" key="6">
    <source>
        <dbReference type="ARBA" id="ARBA00022843"/>
    </source>
</evidence>
<dbReference type="Gene3D" id="1.20.1070.10">
    <property type="entry name" value="Rhodopsin 7-helix transmembrane proteins"/>
    <property type="match status" value="1"/>
</dbReference>
<evidence type="ECO:0000256" key="3">
    <source>
        <dbReference type="ARBA" id="ARBA00022475"/>
    </source>
</evidence>
<dbReference type="FunFam" id="1.20.1070.10:FF:000059">
    <property type="entry name" value="G protein-coupled receptor 37"/>
    <property type="match status" value="1"/>
</dbReference>
<keyword evidence="10" id="KW-1015">Disulfide bond</keyword>
<evidence type="ECO:0000256" key="9">
    <source>
        <dbReference type="ARBA" id="ARBA00023136"/>
    </source>
</evidence>
<dbReference type="Proteomes" id="UP000677803">
    <property type="component" value="Unassembled WGS sequence"/>
</dbReference>
<dbReference type="GO" id="GO:0005886">
    <property type="term" value="C:plasma membrane"/>
    <property type="evidence" value="ECO:0007669"/>
    <property type="project" value="UniProtKB-SubCell"/>
</dbReference>
<protein>
    <submittedName>
        <fullName evidence="18">(Atlantic silverside) hypothetical protein</fullName>
    </submittedName>
</protein>
<evidence type="ECO:0000256" key="12">
    <source>
        <dbReference type="ARBA" id="ARBA00023180"/>
    </source>
</evidence>